<dbReference type="Proteomes" id="UP000181884">
    <property type="component" value="Unassembled WGS sequence"/>
</dbReference>
<dbReference type="GO" id="GO:0004622">
    <property type="term" value="F:phosphatidylcholine lysophospholipase activity"/>
    <property type="evidence" value="ECO:0007669"/>
    <property type="project" value="TreeGrafter"/>
</dbReference>
<accession>A0A1L8RHP6</accession>
<dbReference type="Gene3D" id="3.40.50.1110">
    <property type="entry name" value="SGNH hydrolase"/>
    <property type="match status" value="1"/>
</dbReference>
<dbReference type="InterPro" id="IPR013830">
    <property type="entry name" value="SGNH_hydro"/>
</dbReference>
<proteinExistence type="predicted"/>
<feature type="domain" description="SGNH hydrolase-type esterase" evidence="2">
    <location>
        <begin position="66"/>
        <end position="282"/>
    </location>
</feature>
<dbReference type="AlphaFoldDB" id="A0A1L8RHP6"/>
<feature type="transmembrane region" description="Helical" evidence="1">
    <location>
        <begin position="18"/>
        <end position="40"/>
    </location>
</feature>
<dbReference type="PANTHER" id="PTHR30383">
    <property type="entry name" value="THIOESTERASE 1/PROTEASE 1/LYSOPHOSPHOLIPASE L1"/>
    <property type="match status" value="1"/>
</dbReference>
<dbReference type="PANTHER" id="PTHR30383:SF27">
    <property type="entry name" value="SPORE GERMINATION LIPASE LIPC"/>
    <property type="match status" value="1"/>
</dbReference>
<dbReference type="InterPro" id="IPR036514">
    <property type="entry name" value="SGNH_hydro_sf"/>
</dbReference>
<dbReference type="Pfam" id="PF13472">
    <property type="entry name" value="Lipase_GDSL_2"/>
    <property type="match status" value="1"/>
</dbReference>
<keyword evidence="1" id="KW-0472">Membrane</keyword>
<keyword evidence="1" id="KW-1133">Transmembrane helix</keyword>
<keyword evidence="3" id="KW-0378">Hydrolase</keyword>
<dbReference type="EMBL" id="JXKH01000002">
    <property type="protein sequence ID" value="OJG19225.1"/>
    <property type="molecule type" value="Genomic_DNA"/>
</dbReference>
<keyword evidence="4" id="KW-1185">Reference proteome</keyword>
<gene>
    <name evidence="3" type="ORF">RU97_GL000796</name>
</gene>
<keyword evidence="1" id="KW-0812">Transmembrane</keyword>
<evidence type="ECO:0000256" key="1">
    <source>
        <dbReference type="SAM" id="Phobius"/>
    </source>
</evidence>
<reference evidence="3 4" key="1">
    <citation type="submission" date="2014-12" db="EMBL/GenBank/DDBJ databases">
        <title>Draft genome sequences of 29 type strains of Enterococci.</title>
        <authorList>
            <person name="Zhong Z."/>
            <person name="Sun Z."/>
            <person name="Liu W."/>
            <person name="Zhang W."/>
            <person name="Zhang H."/>
        </authorList>
    </citation>
    <scope>NUCLEOTIDE SEQUENCE [LARGE SCALE GENOMIC DNA]</scope>
    <source>
        <strain evidence="3 4">DSM 17029</strain>
    </source>
</reference>
<dbReference type="SUPFAM" id="SSF52266">
    <property type="entry name" value="SGNH hydrolase"/>
    <property type="match status" value="1"/>
</dbReference>
<dbReference type="STRING" id="214095.RU97_GL000796"/>
<name>A0A1L8RHP6_9ENTE</name>
<sequence>MALTTSLEETIMKTIQRWLFPLLIVAVTALICGLAISVVFPKEEGSLISTAKQQNSQQKELIHYTALGDSLTQGVGASLKGGFVPMVVQDLTDTYRLNGVEVDNFGKNGDRSDQILKRLQKNDEIQKSLAKADIITLTFGGNDLMKVIQQNIFGDLTVQTFDKPLVDYQDSVRALLKEVRKYNPNAPMYILGIYNPFYLYFPEITQMQSIVTNWNLGTEAVVKEEQRSYFIPINDLLYKGIDGSIGVEGEGDGTSASGTPDIKNNVIYEEDHFHPNNLGYQLMARAVKEELVKTKGEWLENGAVD</sequence>
<evidence type="ECO:0000313" key="3">
    <source>
        <dbReference type="EMBL" id="OJG19225.1"/>
    </source>
</evidence>
<evidence type="ECO:0000259" key="2">
    <source>
        <dbReference type="Pfam" id="PF13472"/>
    </source>
</evidence>
<organism evidence="3 4">
    <name type="scientific">Enterococcus canis</name>
    <dbReference type="NCBI Taxonomy" id="214095"/>
    <lineage>
        <taxon>Bacteria</taxon>
        <taxon>Bacillati</taxon>
        <taxon>Bacillota</taxon>
        <taxon>Bacilli</taxon>
        <taxon>Lactobacillales</taxon>
        <taxon>Enterococcaceae</taxon>
        <taxon>Enterococcus</taxon>
    </lineage>
</organism>
<dbReference type="CDD" id="cd04506">
    <property type="entry name" value="SGNH_hydrolase_YpmR_like"/>
    <property type="match status" value="1"/>
</dbReference>
<protein>
    <submittedName>
        <fullName evidence="3">Lipase/acylhydrolase</fullName>
    </submittedName>
</protein>
<comment type="caution">
    <text evidence="3">The sequence shown here is derived from an EMBL/GenBank/DDBJ whole genome shotgun (WGS) entry which is preliminary data.</text>
</comment>
<dbReference type="InterPro" id="IPR051532">
    <property type="entry name" value="Ester_Hydrolysis_Enzymes"/>
</dbReference>
<evidence type="ECO:0000313" key="4">
    <source>
        <dbReference type="Proteomes" id="UP000181884"/>
    </source>
</evidence>